<feature type="region of interest" description="Disordered" evidence="14">
    <location>
        <begin position="55"/>
        <end position="81"/>
    </location>
</feature>
<dbReference type="GO" id="GO:0000781">
    <property type="term" value="C:chromosome, telomeric region"/>
    <property type="evidence" value="ECO:0007669"/>
    <property type="project" value="UniProtKB-SubCell"/>
</dbReference>
<keyword evidence="5 13" id="KW-0808">Transferase</keyword>
<name>A0A834S3C3_9PLEO</name>
<comment type="catalytic activity">
    <reaction evidence="12 13">
        <text>DNA(n) + a 2'-deoxyribonucleoside 5'-triphosphate = DNA(n+1) + diphosphate</text>
        <dbReference type="Rhea" id="RHEA:22508"/>
        <dbReference type="Rhea" id="RHEA-COMP:17339"/>
        <dbReference type="Rhea" id="RHEA-COMP:17340"/>
        <dbReference type="ChEBI" id="CHEBI:33019"/>
        <dbReference type="ChEBI" id="CHEBI:61560"/>
        <dbReference type="ChEBI" id="CHEBI:173112"/>
        <dbReference type="EC" id="2.7.7.49"/>
    </reaction>
</comment>
<dbReference type="EC" id="2.7.7.49" evidence="2 13"/>
<feature type="compositionally biased region" description="Basic and acidic residues" evidence="14">
    <location>
        <begin position="460"/>
        <end position="472"/>
    </location>
</feature>
<dbReference type="Pfam" id="PF12009">
    <property type="entry name" value="Telomerase_RBD"/>
    <property type="match status" value="1"/>
</dbReference>
<gene>
    <name evidence="15" type="ORF">PtrM4_063910</name>
</gene>
<feature type="compositionally biased region" description="Polar residues" evidence="14">
    <location>
        <begin position="444"/>
        <end position="454"/>
    </location>
</feature>
<evidence type="ECO:0000256" key="11">
    <source>
        <dbReference type="ARBA" id="ARBA00023242"/>
    </source>
</evidence>
<dbReference type="Proteomes" id="UP000245464">
    <property type="component" value="Chromosome 2"/>
</dbReference>
<dbReference type="RefSeq" id="XP_065964267.1">
    <property type="nucleotide sequence ID" value="XM_066105640.1"/>
</dbReference>
<keyword evidence="10 13" id="KW-0695">RNA-directed DNA polymerase</keyword>
<feature type="region of interest" description="Disordered" evidence="14">
    <location>
        <begin position="443"/>
        <end position="479"/>
    </location>
</feature>
<dbReference type="GO" id="GO:0046872">
    <property type="term" value="F:metal ion binding"/>
    <property type="evidence" value="ECO:0007669"/>
    <property type="project" value="UniProtKB-KW"/>
</dbReference>
<dbReference type="GO" id="GO:0070034">
    <property type="term" value="F:telomerase RNA binding"/>
    <property type="evidence" value="ECO:0007669"/>
    <property type="project" value="TreeGrafter"/>
</dbReference>
<dbReference type="AlphaFoldDB" id="A0A834S3C3"/>
<dbReference type="InterPro" id="IPR003545">
    <property type="entry name" value="Telomerase_RT"/>
</dbReference>
<sequence>MKRKRSDHASVGSRKLPKHASATPPSATHPVLQRLYPQVLTLRCYLLSRLPKSSKSRHRKISQLGRAPTAQDPTPIHPLDTDLADLLDSALVGSLAGAEPEKQAQVNQERDQDIDAFTQQRSQGTPGGTYKPGHHKQSEIVNSVIYCLFKRSPAYKPNHLLCHGFQKTGNARREQDVNHDPCSSIPGLQECQRNNYMRTLKEPVWCRLHALIGEGGDRIMRDMLLDCSIFLPIKANAGNYYQLSGVPISDIKSDYLKNKGAEKTDVGAEATTKPINLHSDNKAPGSITFVRSRMLYAKAALNAKGDVRFGMRHIHVLNRYSDQNDKQQTVHIMRYIFPRQFGLHNVFTSKVDFRETAMPFKDYTLREKEIHSTMCRELGKNATNPEHVARWKLRTPKRLRGDVMTLVEKLRVLNQRCSYMEMLRHYCPIDGVMLSPKPEWRKASIQSKADSPTVTAPAKSDGKNPLSDEDRTGQQTSFTDMASPTAHVSAFCRAVISKVIPKGFWGDDHNQRALMYWVDQFVDLRRFESLTLHRVTQKIHITAIAWLQLPNQNSDSKLSKSDIDKRTEVFMEFVYWLFDSFLVPLIRTNFHVTESNVHRNRLFYFRHDVWRMLTEPALRTLRLNMFEEMPTEDTLKLLSLRPLGFSSIRLLPKKQGFRTIMNLKKRQQVVRYGTMTLGRSINSVMTPAFNAITYEKSLRPDRFGCSLFSVGDMFPKLLSFKASLRQRGLGDTRLYFAKVDVQACFDTIPQSRLLRMIDSLMSNQAYYTGKHVEMFPLGPLQRLNGEHDIPMPRKKYVAHSRAATDMKPFDEFVKDRLVGAKANTVFVNTSLQQCETKDNLMQLLREHVERNIVKIGKRFYRQKTGIPQGSVLSSILCNYFYAELERDVLGFALGDDCLLLRLLDDFLLITINEEHAKRFVHVMHKGHAEYGVVIKPEKSLTNFEVTTDDGVRVPKTGPGERFPYCGISIDMATLEVGKKTERSTKAAVEDSLTVDLSKIPGQTFHRKALNAFKIQLKAMLIDTCLNSVAMVLANLYQSFYEAAVRCLEYTHALSKVRTTCSSVLIKTVDNIIALAYVMLQRRARLRGSREAKIAQGVISRRQLQWLACKAFQTVFQRRQTQHRALLAWLQTALSAARVSSTSERSMLEGAVTWR</sequence>
<comment type="subcellular location">
    <subcellularLocation>
        <location evidence="13">Nucleus</location>
    </subcellularLocation>
    <subcellularLocation>
        <location evidence="13">Chromosome</location>
        <location evidence="13">Telomere</location>
    </subcellularLocation>
</comment>
<keyword evidence="6 13" id="KW-0548">Nucleotidyltransferase</keyword>
<dbReference type="PRINTS" id="PR01365">
    <property type="entry name" value="TELOMERASERT"/>
</dbReference>
<dbReference type="InterPro" id="IPR021891">
    <property type="entry name" value="Telomerase_RBD"/>
</dbReference>
<evidence type="ECO:0000256" key="6">
    <source>
        <dbReference type="ARBA" id="ARBA00022695"/>
    </source>
</evidence>
<organism evidence="15 16">
    <name type="scientific">Pyrenophora tritici-repentis</name>
    <dbReference type="NCBI Taxonomy" id="45151"/>
    <lineage>
        <taxon>Eukaryota</taxon>
        <taxon>Fungi</taxon>
        <taxon>Dikarya</taxon>
        <taxon>Ascomycota</taxon>
        <taxon>Pezizomycotina</taxon>
        <taxon>Dothideomycetes</taxon>
        <taxon>Pleosporomycetidae</taxon>
        <taxon>Pleosporales</taxon>
        <taxon>Pleosporineae</taxon>
        <taxon>Pleosporaceae</taxon>
        <taxon>Pyrenophora</taxon>
    </lineage>
</organism>
<evidence type="ECO:0000256" key="12">
    <source>
        <dbReference type="ARBA" id="ARBA00048173"/>
    </source>
</evidence>
<dbReference type="PANTHER" id="PTHR12066">
    <property type="entry name" value="TELOMERASE REVERSE TRANSCRIPTASE"/>
    <property type="match status" value="1"/>
</dbReference>
<comment type="similarity">
    <text evidence="1 13">Belongs to the reverse transcriptase family. Telomerase subfamily.</text>
</comment>
<keyword evidence="8 13" id="KW-0460">Magnesium</keyword>
<evidence type="ECO:0000313" key="15">
    <source>
        <dbReference type="EMBL" id="KAF7574767.1"/>
    </source>
</evidence>
<evidence type="ECO:0000256" key="13">
    <source>
        <dbReference type="RuleBase" id="RU365061"/>
    </source>
</evidence>
<dbReference type="Pfam" id="PF21399">
    <property type="entry name" value="TERT_C"/>
    <property type="match status" value="1"/>
</dbReference>
<comment type="caution">
    <text evidence="15">The sequence shown here is derived from an EMBL/GenBank/DDBJ whole genome shotgun (WGS) entry which is preliminary data.</text>
</comment>
<dbReference type="GO" id="GO:0007004">
    <property type="term" value="P:telomere maintenance via telomerase"/>
    <property type="evidence" value="ECO:0007669"/>
    <property type="project" value="TreeGrafter"/>
</dbReference>
<evidence type="ECO:0000256" key="4">
    <source>
        <dbReference type="ARBA" id="ARBA00022454"/>
    </source>
</evidence>
<evidence type="ECO:0000256" key="8">
    <source>
        <dbReference type="ARBA" id="ARBA00022842"/>
    </source>
</evidence>
<accession>A0A834S3C3</accession>
<dbReference type="Gene3D" id="1.10.357.90">
    <property type="match status" value="1"/>
</dbReference>
<dbReference type="CDD" id="cd01648">
    <property type="entry name" value="TERT"/>
    <property type="match status" value="1"/>
</dbReference>
<evidence type="ECO:0000256" key="3">
    <source>
        <dbReference type="ARBA" id="ARBA00016182"/>
    </source>
</evidence>
<dbReference type="GO" id="GO:0000333">
    <property type="term" value="C:telomerase catalytic core complex"/>
    <property type="evidence" value="ECO:0007669"/>
    <property type="project" value="TreeGrafter"/>
</dbReference>
<dbReference type="Gene3D" id="1.10.132.70">
    <property type="match status" value="1"/>
</dbReference>
<dbReference type="InterPro" id="IPR049139">
    <property type="entry name" value="TERT_C"/>
</dbReference>
<evidence type="ECO:0000256" key="9">
    <source>
        <dbReference type="ARBA" id="ARBA00022895"/>
    </source>
</evidence>
<dbReference type="InterPro" id="IPR043502">
    <property type="entry name" value="DNA/RNA_pol_sf"/>
</dbReference>
<evidence type="ECO:0000256" key="7">
    <source>
        <dbReference type="ARBA" id="ARBA00022723"/>
    </source>
</evidence>
<dbReference type="EMBL" id="NQIK02000002">
    <property type="protein sequence ID" value="KAF7574767.1"/>
    <property type="molecule type" value="Genomic_DNA"/>
</dbReference>
<dbReference type="SUPFAM" id="SSF56672">
    <property type="entry name" value="DNA/RNA polymerases"/>
    <property type="match status" value="1"/>
</dbReference>
<protein>
    <recommendedName>
        <fullName evidence="3 13">Telomerase reverse transcriptase</fullName>
        <ecNumber evidence="2 13">2.7.7.49</ecNumber>
    </recommendedName>
    <alternativeName>
        <fullName evidence="13">Telomerase catalytic subunit</fullName>
    </alternativeName>
</protein>
<comment type="function">
    <text evidence="13">Telomerase is a ribonucleoprotein enzyme essential for the replication of chromosome termini in most eukaryotes. It elongates telomeres. It is a reverse transcriptase that adds simple sequence repeats to chromosome ends by copying a template sequence within the RNA component of the enzyme.</text>
</comment>
<proteinExistence type="inferred from homology"/>
<dbReference type="KEGG" id="ptrr:90955523"/>
<keyword evidence="9 13" id="KW-0779">Telomere</keyword>
<evidence type="ECO:0000313" key="16">
    <source>
        <dbReference type="Proteomes" id="UP000245464"/>
    </source>
</evidence>
<keyword evidence="7 13" id="KW-0479">Metal-binding</keyword>
<feature type="region of interest" description="Disordered" evidence="14">
    <location>
        <begin position="1"/>
        <end position="29"/>
    </location>
</feature>
<dbReference type="SMART" id="SM00975">
    <property type="entry name" value="Telomerase_RBD"/>
    <property type="match status" value="1"/>
</dbReference>
<dbReference type="InterPro" id="IPR000477">
    <property type="entry name" value="RT_dom"/>
</dbReference>
<evidence type="ECO:0000256" key="2">
    <source>
        <dbReference type="ARBA" id="ARBA00012493"/>
    </source>
</evidence>
<dbReference type="GeneID" id="90955523"/>
<dbReference type="Pfam" id="PF00078">
    <property type="entry name" value="RVT_1"/>
    <property type="match status" value="1"/>
</dbReference>
<dbReference type="GO" id="GO:0042162">
    <property type="term" value="F:telomeric DNA binding"/>
    <property type="evidence" value="ECO:0007669"/>
    <property type="project" value="TreeGrafter"/>
</dbReference>
<evidence type="ECO:0000256" key="14">
    <source>
        <dbReference type="SAM" id="MobiDB-lite"/>
    </source>
</evidence>
<evidence type="ECO:0000256" key="5">
    <source>
        <dbReference type="ARBA" id="ARBA00022679"/>
    </source>
</evidence>
<keyword evidence="11 13" id="KW-0539">Nucleus</keyword>
<dbReference type="Gene3D" id="3.30.70.2630">
    <property type="match status" value="1"/>
</dbReference>
<dbReference type="PROSITE" id="PS50878">
    <property type="entry name" value="RT_POL"/>
    <property type="match status" value="1"/>
</dbReference>
<evidence type="ECO:0000256" key="10">
    <source>
        <dbReference type="ARBA" id="ARBA00022918"/>
    </source>
</evidence>
<reference evidence="15 16" key="1">
    <citation type="journal article" date="2018" name="BMC Genomics">
        <title>Comparative genomics of the wheat fungal pathogen Pyrenophora tritici-repentis reveals chromosomal variations and genome plasticity.</title>
        <authorList>
            <person name="Moolhuijzen P."/>
            <person name="See P.T."/>
            <person name="Hane J.K."/>
            <person name="Shi G."/>
            <person name="Liu Z."/>
            <person name="Oliver R.P."/>
            <person name="Moffat C.S."/>
        </authorList>
    </citation>
    <scope>NUCLEOTIDE SEQUENCE [LARGE SCALE GENOMIC DNA]</scope>
    <source>
        <strain evidence="15">M4</strain>
    </source>
</reference>
<evidence type="ECO:0000256" key="1">
    <source>
        <dbReference type="ARBA" id="ARBA00008001"/>
    </source>
</evidence>
<dbReference type="PANTHER" id="PTHR12066:SF0">
    <property type="entry name" value="TELOMERASE REVERSE TRANSCRIPTASE"/>
    <property type="match status" value="1"/>
</dbReference>
<keyword evidence="4 13" id="KW-0158">Chromosome</keyword>
<dbReference type="GO" id="GO:0003720">
    <property type="term" value="F:telomerase activity"/>
    <property type="evidence" value="ECO:0007669"/>
    <property type="project" value="InterPro"/>
</dbReference>